<accession>A0A1Z1MRV5</accession>
<keyword evidence="1" id="KW-1133">Transmembrane helix</keyword>
<protein>
    <submittedName>
        <fullName evidence="2">Uncharacterized protein</fullName>
    </submittedName>
</protein>
<feature type="transmembrane region" description="Helical" evidence="1">
    <location>
        <begin position="7"/>
        <end position="30"/>
    </location>
</feature>
<evidence type="ECO:0000313" key="2">
    <source>
        <dbReference type="EMBL" id="ARW68818.1"/>
    </source>
</evidence>
<dbReference type="AlphaFoldDB" id="A0A1Z1MRV5"/>
<keyword evidence="2" id="KW-0934">Plastid</keyword>
<sequence>MINYNSLFYLYLVVVCLLLFFFAFFVSLQLKFIFFHLLKYLNVFNIFNENFFLLDKDYENFYFCYLNFSNYLLCIFLSECYLDSNISLLHKKLIYTNLGYLYSELLFWEISEYYYLQALSINIDNYKFNIPLQDMYYMLGYQENI</sequence>
<geneLocation type="chloroplast" evidence="2"/>
<dbReference type="GeneID" id="33361872"/>
<keyword evidence="1" id="KW-0472">Membrane</keyword>
<keyword evidence="1" id="KW-0812">Transmembrane</keyword>
<evidence type="ECO:0000256" key="1">
    <source>
        <dbReference type="SAM" id="Phobius"/>
    </source>
</evidence>
<organism evidence="2">
    <name type="scientific">Kapraunia schneideri</name>
    <dbReference type="NCBI Taxonomy" id="717899"/>
    <lineage>
        <taxon>Eukaryota</taxon>
        <taxon>Rhodophyta</taxon>
        <taxon>Florideophyceae</taxon>
        <taxon>Rhodymeniophycidae</taxon>
        <taxon>Ceramiales</taxon>
        <taxon>Rhodomelaceae</taxon>
        <taxon>Kapraunia</taxon>
    </lineage>
</organism>
<keyword evidence="2" id="KW-0150">Chloroplast</keyword>
<dbReference type="EMBL" id="MF101454">
    <property type="protein sequence ID" value="ARW68818.1"/>
    <property type="molecule type" value="Genomic_DNA"/>
</dbReference>
<reference evidence="2" key="1">
    <citation type="journal article" date="2017" name="J. Phycol.">
        <title>Analysis of chloroplast genomes and a supermatrix inform reclassification of the Rhodomelaceae (Rhodophyta).</title>
        <authorList>
            <person name="Diaz-Tapia P."/>
            <person name="Maggs C.A."/>
            <person name="West J.A."/>
            <person name="Verbruggen H."/>
        </authorList>
    </citation>
    <scope>NUCLEOTIDE SEQUENCE</scope>
    <source>
        <strain evidence="2">PD1720</strain>
    </source>
</reference>
<dbReference type="RefSeq" id="YP_009399212.1">
    <property type="nucleotide sequence ID" value="NC_035296.1"/>
</dbReference>
<name>A0A1Z1MRV5_9FLOR</name>
<gene>
    <name evidence="2" type="primary">ycf37</name>
</gene>
<proteinExistence type="predicted"/>